<accession>A0A7X0KT68</accession>
<protein>
    <recommendedName>
        <fullName evidence="3">DUF1269 domain-containing protein</fullName>
    </recommendedName>
</protein>
<sequence>MNEELSSGPIDYLIVEWPAGSPPNGEAFPHLVDLVDRGLIRILDMTFVTKDEDGTVSGVAIGDFDLDGIPDLAVFEGVGSGLLGDDDVDQAGNALEPGTSGAILVYENTWAAPFATALRKSGAQLVDSGRIPVNAIVAALDELDAAEV</sequence>
<evidence type="ECO:0008006" key="3">
    <source>
        <dbReference type="Google" id="ProtNLM"/>
    </source>
</evidence>
<dbReference type="RefSeq" id="WP_184749080.1">
    <property type="nucleotide sequence ID" value="NZ_BAAAJR010000008.1"/>
</dbReference>
<reference evidence="1 2" key="1">
    <citation type="submission" date="2020-08" db="EMBL/GenBank/DDBJ databases">
        <title>Sequencing the genomes of 1000 actinobacteria strains.</title>
        <authorList>
            <person name="Klenk H.-P."/>
        </authorList>
    </citation>
    <scope>NUCLEOTIDE SEQUENCE [LARGE SCALE GENOMIC DNA]</scope>
    <source>
        <strain evidence="1 2">DSM 12511</strain>
    </source>
</reference>
<dbReference type="Proteomes" id="UP000537775">
    <property type="component" value="Unassembled WGS sequence"/>
</dbReference>
<dbReference type="EMBL" id="JACHML010000001">
    <property type="protein sequence ID" value="MBB6389794.1"/>
    <property type="molecule type" value="Genomic_DNA"/>
</dbReference>
<dbReference type="InterPro" id="IPR028994">
    <property type="entry name" value="Integrin_alpha_N"/>
</dbReference>
<evidence type="ECO:0000313" key="2">
    <source>
        <dbReference type="Proteomes" id="UP000537775"/>
    </source>
</evidence>
<proteinExistence type="predicted"/>
<dbReference type="AlphaFoldDB" id="A0A7X0KT68"/>
<gene>
    <name evidence="1" type="ORF">HD594_000107</name>
</gene>
<dbReference type="InterPro" id="IPR046288">
    <property type="entry name" value="DUF6325"/>
</dbReference>
<name>A0A7X0KT68_9MICO</name>
<organism evidence="1 2">
    <name type="scientific">Microbacterium thalassium</name>
    <dbReference type="NCBI Taxonomy" id="362649"/>
    <lineage>
        <taxon>Bacteria</taxon>
        <taxon>Bacillati</taxon>
        <taxon>Actinomycetota</taxon>
        <taxon>Actinomycetes</taxon>
        <taxon>Micrococcales</taxon>
        <taxon>Microbacteriaceae</taxon>
        <taxon>Microbacterium</taxon>
    </lineage>
</organism>
<dbReference type="SUPFAM" id="SSF69318">
    <property type="entry name" value="Integrin alpha N-terminal domain"/>
    <property type="match status" value="1"/>
</dbReference>
<keyword evidence="2" id="KW-1185">Reference proteome</keyword>
<dbReference type="Pfam" id="PF19850">
    <property type="entry name" value="DUF6325"/>
    <property type="match status" value="1"/>
</dbReference>
<comment type="caution">
    <text evidence="1">The sequence shown here is derived from an EMBL/GenBank/DDBJ whole genome shotgun (WGS) entry which is preliminary data.</text>
</comment>
<evidence type="ECO:0000313" key="1">
    <source>
        <dbReference type="EMBL" id="MBB6389794.1"/>
    </source>
</evidence>